<feature type="domain" description="Histidine kinase" evidence="16">
    <location>
        <begin position="267"/>
        <end position="460"/>
    </location>
</feature>
<evidence type="ECO:0000256" key="15">
    <source>
        <dbReference type="SAM" id="Phobius"/>
    </source>
</evidence>
<evidence type="ECO:0000256" key="11">
    <source>
        <dbReference type="ARBA" id="ARBA00022840"/>
    </source>
</evidence>
<dbReference type="InterPro" id="IPR003594">
    <property type="entry name" value="HATPase_dom"/>
</dbReference>
<evidence type="ECO:0000256" key="2">
    <source>
        <dbReference type="ARBA" id="ARBA00004429"/>
    </source>
</evidence>
<keyword evidence="10" id="KW-0418">Kinase</keyword>
<dbReference type="SUPFAM" id="SSF55874">
    <property type="entry name" value="ATPase domain of HSP90 chaperone/DNA topoisomerase II/histidine kinase"/>
    <property type="match status" value="1"/>
</dbReference>
<keyword evidence="12 15" id="KW-1133">Transmembrane helix</keyword>
<dbReference type="SMART" id="SM00387">
    <property type="entry name" value="HATPase_c"/>
    <property type="match status" value="1"/>
</dbReference>
<comment type="subcellular location">
    <subcellularLocation>
        <location evidence="2">Cell inner membrane</location>
        <topology evidence="2">Multi-pass membrane protein</topology>
    </subcellularLocation>
</comment>
<evidence type="ECO:0000256" key="9">
    <source>
        <dbReference type="ARBA" id="ARBA00022741"/>
    </source>
</evidence>
<dbReference type="Gene3D" id="1.10.8.500">
    <property type="entry name" value="HAMP domain in histidine kinase"/>
    <property type="match status" value="1"/>
</dbReference>
<dbReference type="InterPro" id="IPR003660">
    <property type="entry name" value="HAMP_dom"/>
</dbReference>
<keyword evidence="8 15" id="KW-0812">Transmembrane</keyword>
<sequence length="473" mass="50732">MGRRLPPLRAGGSGRMTALQRLAQHLRPRGLAAQFALLLMGAIAAAQLLALLLFAGEGSDFDRQARMHQDLGRLIALLHAVEQADEDVVTEIIEQSNTGYTRFFLAEEPLDTAGATPLLNLAADLRRATPGNTVLVHSPGVADLRPDQPVLMMISIGINAGPFRGEWLNSLVYPLPHSLAWPRKWGFVIPLLMSAAGCLAVALYFTRQLTRPLARAAETARLAGAGDHSQRLTVSGPAELQDFARAFNAMQAQIAGFEATRRTILAAVGHDIRTPVTSLRLRAEFIEDPELREGMIRSLEEISVITEDLLGSVRRISDQEGLRDTDLTALLQDLCEETGVRFLGGPPLILPLREVAMRRALRNLMVNAMRYARDAEAVMQLGSDITLELRDRGPGLSAEKLALLNRPFEAASGGRQFAGGGTGLGLAICESVLRAHGGTLTLKNREGGGLSAVVRLPLPAPAQASSEGASASG</sequence>
<dbReference type="InterPro" id="IPR050980">
    <property type="entry name" value="2C_sensor_his_kinase"/>
</dbReference>
<evidence type="ECO:0000256" key="6">
    <source>
        <dbReference type="ARBA" id="ARBA00022553"/>
    </source>
</evidence>
<dbReference type="CDD" id="cd06225">
    <property type="entry name" value="HAMP"/>
    <property type="match status" value="1"/>
</dbReference>
<feature type="transmembrane region" description="Helical" evidence="15">
    <location>
        <begin position="185"/>
        <end position="205"/>
    </location>
</feature>
<dbReference type="Pfam" id="PF02518">
    <property type="entry name" value="HATPase_c"/>
    <property type="match status" value="1"/>
</dbReference>
<dbReference type="Gene3D" id="3.30.565.10">
    <property type="entry name" value="Histidine kinase-like ATPase, C-terminal domain"/>
    <property type="match status" value="1"/>
</dbReference>
<accession>A0A3P3DQ89</accession>
<dbReference type="InterPro" id="IPR003661">
    <property type="entry name" value="HisK_dim/P_dom"/>
</dbReference>
<dbReference type="Pfam" id="PF00672">
    <property type="entry name" value="HAMP"/>
    <property type="match status" value="1"/>
</dbReference>
<evidence type="ECO:0000256" key="7">
    <source>
        <dbReference type="ARBA" id="ARBA00022679"/>
    </source>
</evidence>
<dbReference type="PRINTS" id="PR00344">
    <property type="entry name" value="BCTRLSENSOR"/>
</dbReference>
<dbReference type="CDD" id="cd00082">
    <property type="entry name" value="HisKA"/>
    <property type="match status" value="1"/>
</dbReference>
<organism evidence="18 19">
    <name type="scientific">Falsigemmobacter faecalis</name>
    <dbReference type="NCBI Taxonomy" id="2488730"/>
    <lineage>
        <taxon>Bacteria</taxon>
        <taxon>Pseudomonadati</taxon>
        <taxon>Pseudomonadota</taxon>
        <taxon>Alphaproteobacteria</taxon>
        <taxon>Rhodobacterales</taxon>
        <taxon>Paracoccaceae</taxon>
        <taxon>Falsigemmobacter</taxon>
    </lineage>
</organism>
<evidence type="ECO:0000256" key="4">
    <source>
        <dbReference type="ARBA" id="ARBA00022475"/>
    </source>
</evidence>
<dbReference type="InterPro" id="IPR036097">
    <property type="entry name" value="HisK_dim/P_sf"/>
</dbReference>
<dbReference type="InterPro" id="IPR036890">
    <property type="entry name" value="HATPase_C_sf"/>
</dbReference>
<evidence type="ECO:0000256" key="12">
    <source>
        <dbReference type="ARBA" id="ARBA00022989"/>
    </source>
</evidence>
<dbReference type="Proteomes" id="UP000282125">
    <property type="component" value="Unassembled WGS sequence"/>
</dbReference>
<dbReference type="SMART" id="SM00304">
    <property type="entry name" value="HAMP"/>
    <property type="match status" value="1"/>
</dbReference>
<evidence type="ECO:0000256" key="10">
    <source>
        <dbReference type="ARBA" id="ARBA00022777"/>
    </source>
</evidence>
<protein>
    <recommendedName>
        <fullName evidence="3">histidine kinase</fullName>
        <ecNumber evidence="3">2.7.13.3</ecNumber>
    </recommendedName>
</protein>
<reference evidence="18 19" key="1">
    <citation type="submission" date="2018-11" db="EMBL/GenBank/DDBJ databases">
        <title>Gemmobacter sp. nov., YIM 102744-1 draft genome.</title>
        <authorList>
            <person name="Li G."/>
            <person name="Jiang Y."/>
        </authorList>
    </citation>
    <scope>NUCLEOTIDE SEQUENCE [LARGE SCALE GENOMIC DNA]</scope>
    <source>
        <strain evidence="18 19">YIM 102744-1</strain>
    </source>
</reference>
<name>A0A3P3DQ89_9RHOB</name>
<gene>
    <name evidence="18" type="ORF">EG244_06580</name>
</gene>
<dbReference type="PANTHER" id="PTHR44936:SF5">
    <property type="entry name" value="SENSOR HISTIDINE KINASE ENVZ"/>
    <property type="match status" value="1"/>
</dbReference>
<dbReference type="PROSITE" id="PS50109">
    <property type="entry name" value="HIS_KIN"/>
    <property type="match status" value="1"/>
</dbReference>
<keyword evidence="4" id="KW-1003">Cell membrane</keyword>
<keyword evidence="7" id="KW-0808">Transferase</keyword>
<dbReference type="Gene3D" id="1.10.287.130">
    <property type="match status" value="1"/>
</dbReference>
<keyword evidence="5" id="KW-0997">Cell inner membrane</keyword>
<dbReference type="InterPro" id="IPR004358">
    <property type="entry name" value="Sig_transdc_His_kin-like_C"/>
</dbReference>
<evidence type="ECO:0000256" key="1">
    <source>
        <dbReference type="ARBA" id="ARBA00000085"/>
    </source>
</evidence>
<keyword evidence="9" id="KW-0547">Nucleotide-binding</keyword>
<evidence type="ECO:0000256" key="13">
    <source>
        <dbReference type="ARBA" id="ARBA00023012"/>
    </source>
</evidence>
<dbReference type="AlphaFoldDB" id="A0A3P3DQ89"/>
<evidence type="ECO:0000256" key="14">
    <source>
        <dbReference type="ARBA" id="ARBA00023136"/>
    </source>
</evidence>
<dbReference type="Pfam" id="PF00512">
    <property type="entry name" value="HisKA"/>
    <property type="match status" value="1"/>
</dbReference>
<comment type="catalytic activity">
    <reaction evidence="1">
        <text>ATP + protein L-histidine = ADP + protein N-phospho-L-histidine.</text>
        <dbReference type="EC" id="2.7.13.3"/>
    </reaction>
</comment>
<dbReference type="GO" id="GO:0005886">
    <property type="term" value="C:plasma membrane"/>
    <property type="evidence" value="ECO:0007669"/>
    <property type="project" value="UniProtKB-SubCell"/>
</dbReference>
<evidence type="ECO:0000256" key="5">
    <source>
        <dbReference type="ARBA" id="ARBA00022519"/>
    </source>
</evidence>
<evidence type="ECO:0000256" key="3">
    <source>
        <dbReference type="ARBA" id="ARBA00012438"/>
    </source>
</evidence>
<dbReference type="PANTHER" id="PTHR44936">
    <property type="entry name" value="SENSOR PROTEIN CREC"/>
    <property type="match status" value="1"/>
</dbReference>
<evidence type="ECO:0000313" key="18">
    <source>
        <dbReference type="EMBL" id="RRH76417.1"/>
    </source>
</evidence>
<comment type="caution">
    <text evidence="18">The sequence shown here is derived from an EMBL/GenBank/DDBJ whole genome shotgun (WGS) entry which is preliminary data.</text>
</comment>
<keyword evidence="14 15" id="KW-0472">Membrane</keyword>
<evidence type="ECO:0000256" key="8">
    <source>
        <dbReference type="ARBA" id="ARBA00022692"/>
    </source>
</evidence>
<dbReference type="EMBL" id="RRAZ01000007">
    <property type="protein sequence ID" value="RRH76417.1"/>
    <property type="molecule type" value="Genomic_DNA"/>
</dbReference>
<dbReference type="GO" id="GO:0005524">
    <property type="term" value="F:ATP binding"/>
    <property type="evidence" value="ECO:0007669"/>
    <property type="project" value="UniProtKB-KW"/>
</dbReference>
<keyword evidence="13" id="KW-0902">Two-component regulatory system</keyword>
<evidence type="ECO:0000259" key="17">
    <source>
        <dbReference type="PROSITE" id="PS50885"/>
    </source>
</evidence>
<evidence type="ECO:0000259" key="16">
    <source>
        <dbReference type="PROSITE" id="PS50109"/>
    </source>
</evidence>
<dbReference type="SUPFAM" id="SSF47384">
    <property type="entry name" value="Homodimeric domain of signal transducing histidine kinase"/>
    <property type="match status" value="1"/>
</dbReference>
<dbReference type="EC" id="2.7.13.3" evidence="3"/>
<evidence type="ECO:0000313" key="19">
    <source>
        <dbReference type="Proteomes" id="UP000282125"/>
    </source>
</evidence>
<dbReference type="SMART" id="SM00388">
    <property type="entry name" value="HisKA"/>
    <property type="match status" value="1"/>
</dbReference>
<feature type="transmembrane region" description="Helical" evidence="15">
    <location>
        <begin position="31"/>
        <end position="55"/>
    </location>
</feature>
<proteinExistence type="predicted"/>
<dbReference type="InterPro" id="IPR005467">
    <property type="entry name" value="His_kinase_dom"/>
</dbReference>
<dbReference type="PROSITE" id="PS50885">
    <property type="entry name" value="HAMP"/>
    <property type="match status" value="1"/>
</dbReference>
<keyword evidence="6" id="KW-0597">Phosphoprotein</keyword>
<dbReference type="SUPFAM" id="SSF158472">
    <property type="entry name" value="HAMP domain-like"/>
    <property type="match status" value="1"/>
</dbReference>
<keyword evidence="11" id="KW-0067">ATP-binding</keyword>
<keyword evidence="19" id="KW-1185">Reference proteome</keyword>
<feature type="domain" description="HAMP" evidence="17">
    <location>
        <begin position="207"/>
        <end position="259"/>
    </location>
</feature>
<dbReference type="GO" id="GO:0000155">
    <property type="term" value="F:phosphorelay sensor kinase activity"/>
    <property type="evidence" value="ECO:0007669"/>
    <property type="project" value="InterPro"/>
</dbReference>